<feature type="transmembrane region" description="Helical" evidence="8">
    <location>
        <begin position="33"/>
        <end position="52"/>
    </location>
</feature>
<dbReference type="InterPro" id="IPR001789">
    <property type="entry name" value="Sig_transdc_resp-reg_receiver"/>
</dbReference>
<proteinExistence type="predicted"/>
<dbReference type="PRINTS" id="PR00344">
    <property type="entry name" value="BCTRLSENSOR"/>
</dbReference>
<dbReference type="Pfam" id="PF00512">
    <property type="entry name" value="HisKA"/>
    <property type="match status" value="1"/>
</dbReference>
<gene>
    <name evidence="12" type="ORF">OCH239_12195</name>
</gene>
<organism evidence="12 13">
    <name type="scientific">Roseivivax halodurans JCM 10272</name>
    <dbReference type="NCBI Taxonomy" id="1449350"/>
    <lineage>
        <taxon>Bacteria</taxon>
        <taxon>Pseudomonadati</taxon>
        <taxon>Pseudomonadota</taxon>
        <taxon>Alphaproteobacteria</taxon>
        <taxon>Rhodobacterales</taxon>
        <taxon>Roseobacteraceae</taxon>
        <taxon>Roseivivax</taxon>
    </lineage>
</organism>
<reference evidence="12 13" key="1">
    <citation type="submission" date="2014-01" db="EMBL/GenBank/DDBJ databases">
        <title>Roseivivax halodurans JCM 10272 Genome Sequencing.</title>
        <authorList>
            <person name="Lai Q."/>
            <person name="Li G."/>
            <person name="Shao Z."/>
        </authorList>
    </citation>
    <scope>NUCLEOTIDE SEQUENCE [LARGE SCALE GENOMIC DNA]</scope>
    <source>
        <strain evidence="12 13">JCM 10272</strain>
    </source>
</reference>
<protein>
    <recommendedName>
        <fullName evidence="2">histidine kinase</fullName>
        <ecNumber evidence="2">2.7.13.3</ecNumber>
    </recommendedName>
</protein>
<dbReference type="PROSITE" id="PS50113">
    <property type="entry name" value="PAC"/>
    <property type="match status" value="1"/>
</dbReference>
<feature type="modified residue" description="4-aspartylphosphate" evidence="6">
    <location>
        <position position="683"/>
    </location>
</feature>
<dbReference type="InterPro" id="IPR003661">
    <property type="entry name" value="HisK_dim/P_dom"/>
</dbReference>
<evidence type="ECO:0000256" key="2">
    <source>
        <dbReference type="ARBA" id="ARBA00012438"/>
    </source>
</evidence>
<dbReference type="SUPFAM" id="SSF55874">
    <property type="entry name" value="ATPase domain of HSP90 chaperone/DNA topoisomerase II/histidine kinase"/>
    <property type="match status" value="1"/>
</dbReference>
<dbReference type="AlphaFoldDB" id="X7ELC0"/>
<dbReference type="InterPro" id="IPR005467">
    <property type="entry name" value="His_kinase_dom"/>
</dbReference>
<dbReference type="CDD" id="cd00075">
    <property type="entry name" value="HATPase"/>
    <property type="match status" value="1"/>
</dbReference>
<dbReference type="SMART" id="SM00388">
    <property type="entry name" value="HisKA"/>
    <property type="match status" value="1"/>
</dbReference>
<evidence type="ECO:0000256" key="4">
    <source>
        <dbReference type="ARBA" id="ARBA00022679"/>
    </source>
</evidence>
<keyword evidence="8" id="KW-0472">Membrane</keyword>
<dbReference type="PROSITE" id="PS50109">
    <property type="entry name" value="HIS_KIN"/>
    <property type="match status" value="1"/>
</dbReference>
<dbReference type="InterPro" id="IPR000700">
    <property type="entry name" value="PAS-assoc_C"/>
</dbReference>
<dbReference type="InterPro" id="IPR036097">
    <property type="entry name" value="HisK_dim/P_sf"/>
</dbReference>
<dbReference type="CDD" id="cd00082">
    <property type="entry name" value="HisKA"/>
    <property type="match status" value="1"/>
</dbReference>
<dbReference type="Gene3D" id="3.30.450.20">
    <property type="entry name" value="PAS domain"/>
    <property type="match status" value="1"/>
</dbReference>
<dbReference type="Pfam" id="PF13426">
    <property type="entry name" value="PAS_9"/>
    <property type="match status" value="1"/>
</dbReference>
<keyword evidence="4" id="KW-0808">Transferase</keyword>
<accession>X7ELC0</accession>
<dbReference type="STRING" id="1449350.OCH239_12195"/>
<dbReference type="InterPro" id="IPR036890">
    <property type="entry name" value="HATPase_C_sf"/>
</dbReference>
<dbReference type="NCBIfam" id="TIGR00229">
    <property type="entry name" value="sensory_box"/>
    <property type="match status" value="1"/>
</dbReference>
<dbReference type="OrthoDB" id="9801651at2"/>
<dbReference type="RefSeq" id="WP_037259496.1">
    <property type="nucleotide sequence ID" value="NZ_JALZ01000003.1"/>
</dbReference>
<keyword evidence="5" id="KW-0418">Kinase</keyword>
<dbReference type="CDD" id="cd00130">
    <property type="entry name" value="PAS"/>
    <property type="match status" value="1"/>
</dbReference>
<dbReference type="Gene3D" id="3.30.565.10">
    <property type="entry name" value="Histidine kinase-like ATPase, C-terminal domain"/>
    <property type="match status" value="1"/>
</dbReference>
<evidence type="ECO:0000256" key="7">
    <source>
        <dbReference type="SAM" id="MobiDB-lite"/>
    </source>
</evidence>
<evidence type="ECO:0000256" key="6">
    <source>
        <dbReference type="PROSITE-ProRule" id="PRU00169"/>
    </source>
</evidence>
<feature type="domain" description="PAC" evidence="11">
    <location>
        <begin position="325"/>
        <end position="376"/>
    </location>
</feature>
<dbReference type="Pfam" id="PF02518">
    <property type="entry name" value="HATPase_c"/>
    <property type="match status" value="1"/>
</dbReference>
<dbReference type="SUPFAM" id="SSF52172">
    <property type="entry name" value="CheY-like"/>
    <property type="match status" value="1"/>
</dbReference>
<evidence type="ECO:0000256" key="1">
    <source>
        <dbReference type="ARBA" id="ARBA00000085"/>
    </source>
</evidence>
<dbReference type="SMART" id="SM00387">
    <property type="entry name" value="HATPase_c"/>
    <property type="match status" value="1"/>
</dbReference>
<comment type="catalytic activity">
    <reaction evidence="1">
        <text>ATP + protein L-histidine = ADP + protein N-phospho-L-histidine.</text>
        <dbReference type="EC" id="2.7.13.3"/>
    </reaction>
</comment>
<name>X7ELC0_9RHOB</name>
<evidence type="ECO:0000313" key="12">
    <source>
        <dbReference type="EMBL" id="ETX15956.1"/>
    </source>
</evidence>
<keyword evidence="13" id="KW-1185">Reference proteome</keyword>
<evidence type="ECO:0000256" key="3">
    <source>
        <dbReference type="ARBA" id="ARBA00022553"/>
    </source>
</evidence>
<dbReference type="Proteomes" id="UP000022447">
    <property type="component" value="Unassembled WGS sequence"/>
</dbReference>
<evidence type="ECO:0000256" key="8">
    <source>
        <dbReference type="SAM" id="Phobius"/>
    </source>
</evidence>
<keyword evidence="3 6" id="KW-0597">Phosphoprotein</keyword>
<dbReference type="CDD" id="cd17546">
    <property type="entry name" value="REC_hyHK_CKI1_RcsC-like"/>
    <property type="match status" value="1"/>
</dbReference>
<evidence type="ECO:0000256" key="5">
    <source>
        <dbReference type="ARBA" id="ARBA00022777"/>
    </source>
</evidence>
<dbReference type="InterPro" id="IPR011006">
    <property type="entry name" value="CheY-like_superfamily"/>
</dbReference>
<dbReference type="PROSITE" id="PS50110">
    <property type="entry name" value="RESPONSE_REGULATORY"/>
    <property type="match status" value="1"/>
</dbReference>
<evidence type="ECO:0000313" key="13">
    <source>
        <dbReference type="Proteomes" id="UP000022447"/>
    </source>
</evidence>
<dbReference type="EMBL" id="JALZ01000003">
    <property type="protein sequence ID" value="ETX15956.1"/>
    <property type="molecule type" value="Genomic_DNA"/>
</dbReference>
<sequence length="749" mass="81592">MAADEVSAGEKRALRKPESWQSGDSRDLFPKRLTGLVVLTLIALTVLGGLAYSTYKGFQGNTYVAGENSIWVVGQIEPSALRYERALSRFLPDPGSSTAADDLRVSSELLLSRMNVVSVHLAQDQLELTAEDAALWVEVMTERPQIEAVADADSAASLQRAAEAAAAGAADFVETVRRFNVRAMLAAMDEAQDQRADLQTTVVRFATASFVLVSLLIGAVWAMIYSYRNLRRSRAKSASVRESLDRSYRLSGEGIMTVTKSYRIVMANPAATRMFGISDDDPDALRQLETQIRRIPKAPEDRAVLEGMVDAAAFEPESMSRAKPLRTKFRAERIDGSPLDVEASISVDRDESGRPVLIAFLRDVTEQLAREQELRAARDEALQAVEARLRFFAMMSHEMRTPITGVIAAIDAIVARADPSDEQKRLLKLADQSAKSALAQINNVLDLASLERGDAEVERVVFNLREVLSDVTEQYRPLAEQSGNRVVLDIPAEHSVDLKGPLPVFMRPFINLLSNAIKHTVKGTITVRARFREGEVAVEVEDTGPGIDELFHERIFEPFDMGPSVLKSGSSGLGLPIARRAVESLNGRIGVRSERDLGSTFWFTAQIPLADGASVPDASVSPPAASSPGDAGIRILLAEDNDLNRLLASEMISHLGYHVEEARNGVEAVDLAMAGAYDLILMDVNMPIMGGAEATGLIRAEGPSKAARIVGVTAFVAPDEAEKFRVCGMDEIIPKPLTSRELNRLLDLT</sequence>
<dbReference type="Pfam" id="PF00072">
    <property type="entry name" value="Response_reg"/>
    <property type="match status" value="1"/>
</dbReference>
<keyword evidence="8" id="KW-1133">Transmembrane helix</keyword>
<dbReference type="Gene3D" id="3.40.50.2300">
    <property type="match status" value="1"/>
</dbReference>
<feature type="domain" description="Response regulatory" evidence="10">
    <location>
        <begin position="634"/>
        <end position="749"/>
    </location>
</feature>
<feature type="transmembrane region" description="Helical" evidence="8">
    <location>
        <begin position="205"/>
        <end position="227"/>
    </location>
</feature>
<dbReference type="SUPFAM" id="SSF47384">
    <property type="entry name" value="Homodimeric domain of signal transducing histidine kinase"/>
    <property type="match status" value="1"/>
</dbReference>
<dbReference type="Gene3D" id="1.10.287.130">
    <property type="match status" value="1"/>
</dbReference>
<dbReference type="eggNOG" id="COG2205">
    <property type="taxonomic scope" value="Bacteria"/>
</dbReference>
<evidence type="ECO:0000259" key="10">
    <source>
        <dbReference type="PROSITE" id="PS50110"/>
    </source>
</evidence>
<dbReference type="InterPro" id="IPR004358">
    <property type="entry name" value="Sig_transdc_His_kin-like_C"/>
</dbReference>
<dbReference type="InterPro" id="IPR000014">
    <property type="entry name" value="PAS"/>
</dbReference>
<feature type="domain" description="Histidine kinase" evidence="9">
    <location>
        <begin position="394"/>
        <end position="609"/>
    </location>
</feature>
<dbReference type="EC" id="2.7.13.3" evidence="2"/>
<dbReference type="PANTHER" id="PTHR43047">
    <property type="entry name" value="TWO-COMPONENT HISTIDINE PROTEIN KINASE"/>
    <property type="match status" value="1"/>
</dbReference>
<evidence type="ECO:0000259" key="11">
    <source>
        <dbReference type="PROSITE" id="PS50113"/>
    </source>
</evidence>
<feature type="compositionally biased region" description="Basic and acidic residues" evidence="7">
    <location>
        <begin position="8"/>
        <end position="23"/>
    </location>
</feature>
<dbReference type="InterPro" id="IPR035965">
    <property type="entry name" value="PAS-like_dom_sf"/>
</dbReference>
<dbReference type="SUPFAM" id="SSF55785">
    <property type="entry name" value="PYP-like sensor domain (PAS domain)"/>
    <property type="match status" value="1"/>
</dbReference>
<feature type="region of interest" description="Disordered" evidence="7">
    <location>
        <begin position="1"/>
        <end position="23"/>
    </location>
</feature>
<comment type="caution">
    <text evidence="12">The sequence shown here is derived from an EMBL/GenBank/DDBJ whole genome shotgun (WGS) entry which is preliminary data.</text>
</comment>
<dbReference type="GO" id="GO:0000155">
    <property type="term" value="F:phosphorelay sensor kinase activity"/>
    <property type="evidence" value="ECO:0007669"/>
    <property type="project" value="InterPro"/>
</dbReference>
<keyword evidence="8" id="KW-0812">Transmembrane</keyword>
<dbReference type="InterPro" id="IPR003594">
    <property type="entry name" value="HATPase_dom"/>
</dbReference>
<dbReference type="SMART" id="SM00448">
    <property type="entry name" value="REC"/>
    <property type="match status" value="1"/>
</dbReference>
<evidence type="ECO:0000259" key="9">
    <source>
        <dbReference type="PROSITE" id="PS50109"/>
    </source>
</evidence>